<evidence type="ECO:0000256" key="1">
    <source>
        <dbReference type="SAM" id="Phobius"/>
    </source>
</evidence>
<dbReference type="RefSeq" id="WP_338577257.1">
    <property type="nucleotide sequence ID" value="NZ_CP146369.1"/>
</dbReference>
<evidence type="ECO:0000313" key="2">
    <source>
        <dbReference type="EMBL" id="WWT54848.1"/>
    </source>
</evidence>
<feature type="transmembrane region" description="Helical" evidence="1">
    <location>
        <begin position="39"/>
        <end position="59"/>
    </location>
</feature>
<keyword evidence="1" id="KW-1133">Transmembrane helix</keyword>
<name>A0ABZ2IHL4_9CAUL</name>
<keyword evidence="3" id="KW-1185">Reference proteome</keyword>
<organism evidence="2 3">
    <name type="scientific">Brevundimonas olei</name>
    <dbReference type="NCBI Taxonomy" id="657642"/>
    <lineage>
        <taxon>Bacteria</taxon>
        <taxon>Pseudomonadati</taxon>
        <taxon>Pseudomonadota</taxon>
        <taxon>Alphaproteobacteria</taxon>
        <taxon>Caulobacterales</taxon>
        <taxon>Caulobacteraceae</taxon>
        <taxon>Brevundimonas</taxon>
    </lineage>
</organism>
<evidence type="ECO:0000313" key="3">
    <source>
        <dbReference type="Proteomes" id="UP001363460"/>
    </source>
</evidence>
<keyword evidence="1" id="KW-0812">Transmembrane</keyword>
<evidence type="ECO:0008006" key="4">
    <source>
        <dbReference type="Google" id="ProtNLM"/>
    </source>
</evidence>
<sequence>MDAVLTLILLVASVAVVVFAGWRGSRPTDITRGPRMMPWRFIMLLAAALVFFLLIHLLAEVSGRPLPGAGSF</sequence>
<proteinExistence type="predicted"/>
<reference evidence="2 3" key="1">
    <citation type="submission" date="2024-02" db="EMBL/GenBank/DDBJ databases">
        <title>Distribution and functional of Brevundimonas-related endobacteria within Verticillium dahliae.</title>
        <authorList>
            <person name="Zeng H."/>
        </authorList>
    </citation>
    <scope>NUCLEOTIDE SEQUENCE [LARGE SCALE GENOMIC DNA]</scope>
    <source>
        <strain evidence="2 3">TRM 44200</strain>
    </source>
</reference>
<gene>
    <name evidence="2" type="ORF">V8J38_16615</name>
</gene>
<keyword evidence="1" id="KW-0472">Membrane</keyword>
<accession>A0ABZ2IHL4</accession>
<protein>
    <recommendedName>
        <fullName evidence="4">DUF2909 domain-containing protein</fullName>
    </recommendedName>
</protein>
<dbReference type="Proteomes" id="UP001363460">
    <property type="component" value="Chromosome"/>
</dbReference>
<dbReference type="EMBL" id="CP146369">
    <property type="protein sequence ID" value="WWT54848.1"/>
    <property type="molecule type" value="Genomic_DNA"/>
</dbReference>